<organism evidence="2 3">
    <name type="scientific">Linum trigynum</name>
    <dbReference type="NCBI Taxonomy" id="586398"/>
    <lineage>
        <taxon>Eukaryota</taxon>
        <taxon>Viridiplantae</taxon>
        <taxon>Streptophyta</taxon>
        <taxon>Embryophyta</taxon>
        <taxon>Tracheophyta</taxon>
        <taxon>Spermatophyta</taxon>
        <taxon>Magnoliopsida</taxon>
        <taxon>eudicotyledons</taxon>
        <taxon>Gunneridae</taxon>
        <taxon>Pentapetalae</taxon>
        <taxon>rosids</taxon>
        <taxon>fabids</taxon>
        <taxon>Malpighiales</taxon>
        <taxon>Linaceae</taxon>
        <taxon>Linum</taxon>
    </lineage>
</organism>
<reference evidence="2 3" key="1">
    <citation type="submission" date="2024-04" db="EMBL/GenBank/DDBJ databases">
        <authorList>
            <person name="Fracassetti M."/>
        </authorList>
    </citation>
    <scope>NUCLEOTIDE SEQUENCE [LARGE SCALE GENOMIC DNA]</scope>
</reference>
<evidence type="ECO:0000313" key="3">
    <source>
        <dbReference type="Proteomes" id="UP001497516"/>
    </source>
</evidence>
<proteinExistence type="predicted"/>
<feature type="region of interest" description="Disordered" evidence="1">
    <location>
        <begin position="96"/>
        <end position="116"/>
    </location>
</feature>
<dbReference type="Proteomes" id="UP001497516">
    <property type="component" value="Chromosome 5"/>
</dbReference>
<evidence type="ECO:0000313" key="2">
    <source>
        <dbReference type="EMBL" id="CAL1388603.1"/>
    </source>
</evidence>
<accession>A0AAV2ES98</accession>
<protein>
    <submittedName>
        <fullName evidence="2">Uncharacterized protein</fullName>
    </submittedName>
</protein>
<sequence length="116" mass="12043">MVGRRQVTRSAVLVKMKSVLWSSDVVAKHSHASVEATLSGRCEGPDRGCGIRYCCGGCCACRSVCIGGTELAAKLDPSSDGAGPIAQREMEEIRSAPSLLTRAGTGPKNMASSTSL</sequence>
<dbReference type="AlphaFoldDB" id="A0AAV2ES98"/>
<dbReference type="EMBL" id="OZ034818">
    <property type="protein sequence ID" value="CAL1388603.1"/>
    <property type="molecule type" value="Genomic_DNA"/>
</dbReference>
<gene>
    <name evidence="2" type="ORF">LTRI10_LOCUS29526</name>
</gene>
<name>A0AAV2ES98_9ROSI</name>
<keyword evidence="3" id="KW-1185">Reference proteome</keyword>
<evidence type="ECO:0000256" key="1">
    <source>
        <dbReference type="SAM" id="MobiDB-lite"/>
    </source>
</evidence>